<dbReference type="KEGG" id="aar:Acear_2335"/>
<feature type="transmembrane region" description="Helical" evidence="1">
    <location>
        <begin position="81"/>
        <end position="102"/>
    </location>
</feature>
<sequence>MSDYKLIIQIAVTYIGAIIGAGFASGQEILQFFSLQQWGYLGIITCGILFASLGYFILAISLKFNLTTYDQLFHWFGNKKLGKLGDVIILFFLFSSFIIMLSGSGEVFFHYFQLNKNIGILVTIMIIILAIKSGIEGIMKLNVILVPGLILIIMIIFGCNIKSHLSFTINEYKTNTLVANNWFLHAINYVIYNFFLALPVLTALPTKIKQKKLLKLGSLLTGVILTILGLVINILLIQNFNLIENSQIPMLEILSYKSMELYLLYAIILWLAMITTATSSFYGLVKRVDNELDTSLNQLLVIFMVVGFLLARFHFASLVTIIYPLLGKIGGVVCFCLLISYIKRKIVI</sequence>
<dbReference type="PANTHER" id="PTHR37814:SF1">
    <property type="entry name" value="MEMBRANE PROTEIN"/>
    <property type="match status" value="1"/>
</dbReference>
<feature type="transmembrane region" description="Helical" evidence="1">
    <location>
        <begin position="183"/>
        <end position="204"/>
    </location>
</feature>
<evidence type="ECO:0000313" key="3">
    <source>
        <dbReference type="Proteomes" id="UP000001661"/>
    </source>
</evidence>
<dbReference type="PANTHER" id="PTHR37814">
    <property type="entry name" value="CONSERVED MEMBRANE PROTEIN"/>
    <property type="match status" value="1"/>
</dbReference>
<feature type="transmembrane region" description="Helical" evidence="1">
    <location>
        <begin position="143"/>
        <end position="163"/>
    </location>
</feature>
<keyword evidence="3" id="KW-1185">Reference proteome</keyword>
<dbReference type="STRING" id="574087.Acear_2335"/>
<dbReference type="eggNOG" id="COG3949">
    <property type="taxonomic scope" value="Bacteria"/>
</dbReference>
<keyword evidence="1" id="KW-0472">Membrane</keyword>
<organism evidence="2 3">
    <name type="scientific">Acetohalobium arabaticum (strain ATCC 49924 / DSM 5501 / Z-7288)</name>
    <dbReference type="NCBI Taxonomy" id="574087"/>
    <lineage>
        <taxon>Bacteria</taxon>
        <taxon>Bacillati</taxon>
        <taxon>Bacillota</taxon>
        <taxon>Clostridia</taxon>
        <taxon>Halanaerobiales</taxon>
        <taxon>Halobacteroidaceae</taxon>
        <taxon>Acetohalobium</taxon>
    </lineage>
</organism>
<evidence type="ECO:0008006" key="4">
    <source>
        <dbReference type="Google" id="ProtNLM"/>
    </source>
</evidence>
<evidence type="ECO:0000313" key="2">
    <source>
        <dbReference type="EMBL" id="ADL13816.1"/>
    </source>
</evidence>
<feature type="transmembrane region" description="Helical" evidence="1">
    <location>
        <begin position="216"/>
        <end position="242"/>
    </location>
</feature>
<feature type="transmembrane region" description="Helical" evidence="1">
    <location>
        <begin position="262"/>
        <end position="284"/>
    </location>
</feature>
<feature type="transmembrane region" description="Helical" evidence="1">
    <location>
        <begin position="321"/>
        <end position="342"/>
    </location>
</feature>
<feature type="transmembrane region" description="Helical" evidence="1">
    <location>
        <begin position="296"/>
        <end position="315"/>
    </location>
</feature>
<dbReference type="EMBL" id="CP002105">
    <property type="protein sequence ID" value="ADL13816.1"/>
    <property type="molecule type" value="Genomic_DNA"/>
</dbReference>
<name>D9QUL5_ACEAZ</name>
<dbReference type="AlphaFoldDB" id="D9QUL5"/>
<dbReference type="Proteomes" id="UP000001661">
    <property type="component" value="Chromosome"/>
</dbReference>
<protein>
    <recommendedName>
        <fullName evidence="4">Spore germination protein</fullName>
    </recommendedName>
</protein>
<keyword evidence="1" id="KW-1133">Transmembrane helix</keyword>
<feature type="transmembrane region" description="Helical" evidence="1">
    <location>
        <begin position="38"/>
        <end position="60"/>
    </location>
</feature>
<dbReference type="OrthoDB" id="4424890at2"/>
<dbReference type="RefSeq" id="WP_013279257.1">
    <property type="nucleotide sequence ID" value="NC_014378.1"/>
</dbReference>
<keyword evidence="1" id="KW-0812">Transmembrane</keyword>
<dbReference type="HOGENOM" id="CLU_043930_0_0_9"/>
<evidence type="ECO:0000256" key="1">
    <source>
        <dbReference type="SAM" id="Phobius"/>
    </source>
</evidence>
<feature type="transmembrane region" description="Helical" evidence="1">
    <location>
        <begin position="108"/>
        <end position="131"/>
    </location>
</feature>
<accession>D9QUL5</accession>
<feature type="transmembrane region" description="Helical" evidence="1">
    <location>
        <begin position="7"/>
        <end position="26"/>
    </location>
</feature>
<gene>
    <name evidence="2" type="ordered locus">Acear_2335</name>
</gene>
<reference evidence="2 3" key="1">
    <citation type="journal article" date="2010" name="Stand. Genomic Sci.">
        <title>Complete genome sequence of Acetohalobium arabaticum type strain (Z-7288).</title>
        <authorList>
            <person name="Sikorski J."/>
            <person name="Lapidus A."/>
            <person name="Chertkov O."/>
            <person name="Lucas S."/>
            <person name="Copeland A."/>
            <person name="Glavina Del Rio T."/>
            <person name="Nolan M."/>
            <person name="Tice H."/>
            <person name="Cheng J.F."/>
            <person name="Han C."/>
            <person name="Brambilla E."/>
            <person name="Pitluck S."/>
            <person name="Liolios K."/>
            <person name="Ivanova N."/>
            <person name="Mavromatis K."/>
            <person name="Mikhailova N."/>
            <person name="Pati A."/>
            <person name="Bruce D."/>
            <person name="Detter C."/>
            <person name="Tapia R."/>
            <person name="Goodwin L."/>
            <person name="Chen A."/>
            <person name="Palaniappan K."/>
            <person name="Land M."/>
            <person name="Hauser L."/>
            <person name="Chang Y.J."/>
            <person name="Jeffries C.D."/>
            <person name="Rohde M."/>
            <person name="Goker M."/>
            <person name="Spring S."/>
            <person name="Woyke T."/>
            <person name="Bristow J."/>
            <person name="Eisen J.A."/>
            <person name="Markowitz V."/>
            <person name="Hugenholtz P."/>
            <person name="Kyrpides N.C."/>
            <person name="Klenk H.P."/>
        </authorList>
    </citation>
    <scope>NUCLEOTIDE SEQUENCE [LARGE SCALE GENOMIC DNA]</scope>
    <source>
        <strain evidence="3">ATCC 49924 / DSM 5501 / Z-7288</strain>
    </source>
</reference>
<dbReference type="InterPro" id="IPR038728">
    <property type="entry name" value="YkvI-like"/>
</dbReference>
<proteinExistence type="predicted"/>